<keyword evidence="3" id="KW-1185">Reference proteome</keyword>
<dbReference type="Proteomes" id="UP000238836">
    <property type="component" value="Unassembled WGS sequence"/>
</dbReference>
<dbReference type="EMBL" id="PVTZ01000020">
    <property type="protein sequence ID" value="PRZ11838.1"/>
    <property type="molecule type" value="Genomic_DNA"/>
</dbReference>
<evidence type="ECO:0000256" key="1">
    <source>
        <dbReference type="SAM" id="MobiDB-lite"/>
    </source>
</evidence>
<evidence type="ECO:0000313" key="3">
    <source>
        <dbReference type="Proteomes" id="UP000238836"/>
    </source>
</evidence>
<gene>
    <name evidence="2" type="ORF">CLV36_1202</name>
</gene>
<accession>A0ABX5EJG8</accession>
<feature type="region of interest" description="Disordered" evidence="1">
    <location>
        <begin position="14"/>
        <end position="41"/>
    </location>
</feature>
<reference evidence="2 3" key="1">
    <citation type="submission" date="2018-03" db="EMBL/GenBank/DDBJ databases">
        <title>Genomic Encyclopedia of Archaeal and Bacterial Type Strains, Phase II (KMG-II): from individual species to whole genera.</title>
        <authorList>
            <person name="Goeker M."/>
        </authorList>
    </citation>
    <scope>NUCLEOTIDE SEQUENCE [LARGE SCALE GENOMIC DNA]</scope>
    <source>
        <strain evidence="2 3">RHA1</strain>
    </source>
</reference>
<name>A0ABX5EJG8_9BACL</name>
<evidence type="ECO:0000313" key="2">
    <source>
        <dbReference type="EMBL" id="PRZ11838.1"/>
    </source>
</evidence>
<protein>
    <submittedName>
        <fullName evidence="2">Uncharacterized protein</fullName>
    </submittedName>
</protein>
<feature type="compositionally biased region" description="Basic and acidic residues" evidence="1">
    <location>
        <begin position="18"/>
        <end position="31"/>
    </location>
</feature>
<comment type="caution">
    <text evidence="2">The sequence shown here is derived from an EMBL/GenBank/DDBJ whole genome shotgun (WGS) entry which is preliminary data.</text>
</comment>
<organism evidence="2 3">
    <name type="scientific">Laceyella sediminis</name>
    <dbReference type="NCBI Taxonomy" id="573074"/>
    <lineage>
        <taxon>Bacteria</taxon>
        <taxon>Bacillati</taxon>
        <taxon>Bacillota</taxon>
        <taxon>Bacilli</taxon>
        <taxon>Bacillales</taxon>
        <taxon>Thermoactinomycetaceae</taxon>
        <taxon>Laceyella</taxon>
    </lineage>
</organism>
<proteinExistence type="predicted"/>
<sequence length="41" mass="4657">MDHLLSKELFLEQTNGIPDERSSRDVKDEVRNALSPSTQVT</sequence>